<dbReference type="OrthoDB" id="278212at2759"/>
<name>A0A9N9EGJ1_9GLOM</name>
<organism evidence="1 2">
    <name type="scientific">Funneliformis caledonium</name>
    <dbReference type="NCBI Taxonomy" id="1117310"/>
    <lineage>
        <taxon>Eukaryota</taxon>
        <taxon>Fungi</taxon>
        <taxon>Fungi incertae sedis</taxon>
        <taxon>Mucoromycota</taxon>
        <taxon>Glomeromycotina</taxon>
        <taxon>Glomeromycetes</taxon>
        <taxon>Glomerales</taxon>
        <taxon>Glomeraceae</taxon>
        <taxon>Funneliformis</taxon>
    </lineage>
</organism>
<evidence type="ECO:0000313" key="1">
    <source>
        <dbReference type="EMBL" id="CAG8673029.1"/>
    </source>
</evidence>
<dbReference type="Proteomes" id="UP000789570">
    <property type="component" value="Unassembled WGS sequence"/>
</dbReference>
<gene>
    <name evidence="1" type="ORF">FCALED_LOCUS12115</name>
</gene>
<accession>A0A9N9EGJ1</accession>
<evidence type="ECO:0000313" key="2">
    <source>
        <dbReference type="Proteomes" id="UP000789570"/>
    </source>
</evidence>
<proteinExistence type="predicted"/>
<reference evidence="1" key="1">
    <citation type="submission" date="2021-06" db="EMBL/GenBank/DDBJ databases">
        <authorList>
            <person name="Kallberg Y."/>
            <person name="Tangrot J."/>
            <person name="Rosling A."/>
        </authorList>
    </citation>
    <scope>NUCLEOTIDE SEQUENCE</scope>
    <source>
        <strain evidence="1">UK204</strain>
    </source>
</reference>
<comment type="caution">
    <text evidence="1">The sequence shown here is derived from an EMBL/GenBank/DDBJ whole genome shotgun (WGS) entry which is preliminary data.</text>
</comment>
<sequence>MSAIIFPRRLFRYYSFNNNKYFNKFNKLSSSLILNKNYNKYGFMNRFMHGLADKDLSAQLAEELTYYEKEKDLISTSTEIIDDVYDYKETSSIITKPTKVSLNQFNWE</sequence>
<keyword evidence="2" id="KW-1185">Reference proteome</keyword>
<protein>
    <submittedName>
        <fullName evidence="1">16430_t:CDS:1</fullName>
    </submittedName>
</protein>
<dbReference type="EMBL" id="CAJVPQ010005619">
    <property type="protein sequence ID" value="CAG8673029.1"/>
    <property type="molecule type" value="Genomic_DNA"/>
</dbReference>
<dbReference type="AlphaFoldDB" id="A0A9N9EGJ1"/>
<feature type="non-terminal residue" evidence="1">
    <location>
        <position position="1"/>
    </location>
</feature>